<proteinExistence type="predicted"/>
<feature type="compositionally biased region" description="Basic and acidic residues" evidence="1">
    <location>
        <begin position="17"/>
        <end position="28"/>
    </location>
</feature>
<sequence length="57" mass="6459">MRDETVRPSAATSFGSFDERQTERSAAVTRDRMAKALLAAGYSRERVEQYLDQGYGR</sequence>
<evidence type="ECO:0000313" key="2">
    <source>
        <dbReference type="EMBL" id="MFC3711088.1"/>
    </source>
</evidence>
<gene>
    <name evidence="2" type="ORF">ACFOMD_00805</name>
</gene>
<feature type="region of interest" description="Disordered" evidence="1">
    <location>
        <begin position="1"/>
        <end position="28"/>
    </location>
</feature>
<dbReference type="EMBL" id="JBHRXV010000001">
    <property type="protein sequence ID" value="MFC3711088.1"/>
    <property type="molecule type" value="Genomic_DNA"/>
</dbReference>
<accession>A0ABV7X7B3</accession>
<reference evidence="3" key="1">
    <citation type="journal article" date="2019" name="Int. J. Syst. Evol. Microbiol.">
        <title>The Global Catalogue of Microorganisms (GCM) 10K type strain sequencing project: providing services to taxonomists for standard genome sequencing and annotation.</title>
        <authorList>
            <consortium name="The Broad Institute Genomics Platform"/>
            <consortium name="The Broad Institute Genome Sequencing Center for Infectious Disease"/>
            <person name="Wu L."/>
            <person name="Ma J."/>
        </authorList>
    </citation>
    <scope>NUCLEOTIDE SEQUENCE [LARGE SCALE GENOMIC DNA]</scope>
    <source>
        <strain evidence="3">KCTC 42644</strain>
    </source>
</reference>
<keyword evidence="3" id="KW-1185">Reference proteome</keyword>
<comment type="caution">
    <text evidence="2">The sequence shown here is derived from an EMBL/GenBank/DDBJ whole genome shotgun (WGS) entry which is preliminary data.</text>
</comment>
<evidence type="ECO:0000313" key="3">
    <source>
        <dbReference type="Proteomes" id="UP001595615"/>
    </source>
</evidence>
<evidence type="ECO:0008006" key="4">
    <source>
        <dbReference type="Google" id="ProtNLM"/>
    </source>
</evidence>
<protein>
    <recommendedName>
        <fullName evidence="4">Regulatory protein RecX</fullName>
    </recommendedName>
</protein>
<name>A0ABV7X7B3_9SPHN</name>
<dbReference type="Proteomes" id="UP001595615">
    <property type="component" value="Unassembled WGS sequence"/>
</dbReference>
<evidence type="ECO:0000256" key="1">
    <source>
        <dbReference type="SAM" id="MobiDB-lite"/>
    </source>
</evidence>
<organism evidence="2 3">
    <name type="scientific">Sphingoaurantiacus capsulatus</name>
    <dbReference type="NCBI Taxonomy" id="1771310"/>
    <lineage>
        <taxon>Bacteria</taxon>
        <taxon>Pseudomonadati</taxon>
        <taxon>Pseudomonadota</taxon>
        <taxon>Alphaproteobacteria</taxon>
        <taxon>Sphingomonadales</taxon>
        <taxon>Sphingosinicellaceae</taxon>
        <taxon>Sphingoaurantiacus</taxon>
    </lineage>
</organism>
<dbReference type="RefSeq" id="WP_380855331.1">
    <property type="nucleotide sequence ID" value="NZ_JBHRXV010000001.1"/>
</dbReference>